<feature type="region of interest" description="Disordered" evidence="1">
    <location>
        <begin position="41"/>
        <end position="81"/>
    </location>
</feature>
<dbReference type="InterPro" id="IPR011990">
    <property type="entry name" value="TPR-like_helical_dom_sf"/>
</dbReference>
<accession>A0A7Y6DYW4</accession>
<proteinExistence type="predicted"/>
<dbReference type="Pfam" id="PF14020">
    <property type="entry name" value="DUF4236"/>
    <property type="match status" value="1"/>
</dbReference>
<dbReference type="EMBL" id="JABMCI010000070">
    <property type="protein sequence ID" value="NUU19043.1"/>
    <property type="molecule type" value="Genomic_DNA"/>
</dbReference>
<feature type="domain" description="DUF4236" evidence="2">
    <location>
        <begin position="3"/>
        <end position="57"/>
    </location>
</feature>
<name>A0A7Y6DYW4_9CELL</name>
<evidence type="ECO:0000256" key="1">
    <source>
        <dbReference type="SAM" id="MobiDB-lite"/>
    </source>
</evidence>
<dbReference type="SUPFAM" id="SSF48452">
    <property type="entry name" value="TPR-like"/>
    <property type="match status" value="1"/>
</dbReference>
<comment type="caution">
    <text evidence="3">The sequence shown here is derived from an EMBL/GenBank/DDBJ whole genome shotgun (WGS) entry which is preliminary data.</text>
</comment>
<gene>
    <name evidence="3" type="ORF">HP550_17480</name>
</gene>
<dbReference type="AlphaFoldDB" id="A0A7Y6DYW4"/>
<organism evidence="3 4">
    <name type="scientific">Cellulomonas humilata</name>
    <dbReference type="NCBI Taxonomy" id="144055"/>
    <lineage>
        <taxon>Bacteria</taxon>
        <taxon>Bacillati</taxon>
        <taxon>Actinomycetota</taxon>
        <taxon>Actinomycetes</taxon>
        <taxon>Micrococcales</taxon>
        <taxon>Cellulomonadaceae</taxon>
        <taxon>Cellulomonas</taxon>
    </lineage>
</organism>
<dbReference type="RefSeq" id="WP_175348961.1">
    <property type="nucleotide sequence ID" value="NZ_JABMCI010000070.1"/>
</dbReference>
<sequence>MGFRARKSFKVMPGVRMTVTPRGVSTSVGVRGARVSAHSSGRVTRSVGIPGSGVSYTTSTSGSARATPAAQSRPAAGAKPGFTAPKWEKALYAAAIVRQDPAEIRQVATAHAEPRPLAAVLEAMLGAMPADDDKAARDLLAWAWAQNYDPGADPFVLKYLPAAGMTLTVAAGITVTMPLSRDAIGLALAEAHQSVGDLAAAVSVVESLEPSTIAAVSLAELYADQERWDEVITLTDGVTNLDEPSMFMLVQRAIALRHLGSPGASREALKEALRLRSRPAELRHLALVERAYTYLAEGKTGMARRDLDKVLAEDANYPGLSDAIAQLPSD</sequence>
<keyword evidence="4" id="KW-1185">Reference proteome</keyword>
<feature type="compositionally biased region" description="Low complexity" evidence="1">
    <location>
        <begin position="52"/>
        <end position="63"/>
    </location>
</feature>
<evidence type="ECO:0000313" key="4">
    <source>
        <dbReference type="Proteomes" id="UP000565724"/>
    </source>
</evidence>
<evidence type="ECO:0000259" key="2">
    <source>
        <dbReference type="Pfam" id="PF14020"/>
    </source>
</evidence>
<dbReference type="InterPro" id="IPR025330">
    <property type="entry name" value="DUF4236"/>
</dbReference>
<dbReference type="Gene3D" id="1.25.40.10">
    <property type="entry name" value="Tetratricopeptide repeat domain"/>
    <property type="match status" value="1"/>
</dbReference>
<evidence type="ECO:0000313" key="3">
    <source>
        <dbReference type="EMBL" id="NUU19043.1"/>
    </source>
</evidence>
<dbReference type="Proteomes" id="UP000565724">
    <property type="component" value="Unassembled WGS sequence"/>
</dbReference>
<protein>
    <submittedName>
        <fullName evidence="3">DUF4236 domain-containing protein</fullName>
    </submittedName>
</protein>
<reference evidence="3 4" key="1">
    <citation type="submission" date="2020-05" db="EMBL/GenBank/DDBJ databases">
        <title>Genome Sequencing of Type Strains.</title>
        <authorList>
            <person name="Lemaire J.F."/>
            <person name="Inderbitzin P."/>
            <person name="Gregorio O.A."/>
            <person name="Collins S.B."/>
            <person name="Wespe N."/>
            <person name="Knight-Connoni V."/>
        </authorList>
    </citation>
    <scope>NUCLEOTIDE SEQUENCE [LARGE SCALE GENOMIC DNA]</scope>
    <source>
        <strain evidence="3 4">ATCC 25174</strain>
    </source>
</reference>